<reference evidence="1" key="1">
    <citation type="submission" date="2020-05" db="EMBL/GenBank/DDBJ databases">
        <title>Mycena genomes resolve the evolution of fungal bioluminescence.</title>
        <authorList>
            <person name="Tsai I.J."/>
        </authorList>
    </citation>
    <scope>NUCLEOTIDE SEQUENCE</scope>
    <source>
        <strain evidence="1">160909Yilan</strain>
    </source>
</reference>
<dbReference type="Proteomes" id="UP000623467">
    <property type="component" value="Unassembled WGS sequence"/>
</dbReference>
<accession>A0A8H6XNC2</accession>
<sequence>MPRKTSPIKYNLHPEFPAAAVERYPSLTSALGDSYPRLTASVEEDSQNASSGQPFESSVPVPSIQSTFLGILADDQISPERMHTSFPNTSLLSNNSFSEPGRLDQYLNLQDHSTNASVDSHCFVPIRYSDGPCETTSDRGNLHSPSSFLSPLPTSRGIYTATVLSSNPALRNPSSNVEGQPWGADHHACQDQPFIAIASPLAPGLPQKMKISPKTYQGKVPPMVPSSEIIFADGVGIRQLIQNPPTALMIFLLR</sequence>
<protein>
    <submittedName>
        <fullName evidence="1">Uncharacterized protein</fullName>
    </submittedName>
</protein>
<dbReference type="AlphaFoldDB" id="A0A8H6XNC2"/>
<keyword evidence="2" id="KW-1185">Reference proteome</keyword>
<dbReference type="EMBL" id="JACAZH010000021">
    <property type="protein sequence ID" value="KAF7344453.1"/>
    <property type="molecule type" value="Genomic_DNA"/>
</dbReference>
<name>A0A8H6XNC2_9AGAR</name>
<gene>
    <name evidence="1" type="ORF">MSAN_01926900</name>
</gene>
<comment type="caution">
    <text evidence="1">The sequence shown here is derived from an EMBL/GenBank/DDBJ whole genome shotgun (WGS) entry which is preliminary data.</text>
</comment>
<proteinExistence type="predicted"/>
<evidence type="ECO:0000313" key="1">
    <source>
        <dbReference type="EMBL" id="KAF7344453.1"/>
    </source>
</evidence>
<dbReference type="OrthoDB" id="3071197at2759"/>
<evidence type="ECO:0000313" key="2">
    <source>
        <dbReference type="Proteomes" id="UP000623467"/>
    </source>
</evidence>
<organism evidence="1 2">
    <name type="scientific">Mycena sanguinolenta</name>
    <dbReference type="NCBI Taxonomy" id="230812"/>
    <lineage>
        <taxon>Eukaryota</taxon>
        <taxon>Fungi</taxon>
        <taxon>Dikarya</taxon>
        <taxon>Basidiomycota</taxon>
        <taxon>Agaricomycotina</taxon>
        <taxon>Agaricomycetes</taxon>
        <taxon>Agaricomycetidae</taxon>
        <taxon>Agaricales</taxon>
        <taxon>Marasmiineae</taxon>
        <taxon>Mycenaceae</taxon>
        <taxon>Mycena</taxon>
    </lineage>
</organism>